<dbReference type="STRING" id="1509407.A0A0L1J3W8"/>
<dbReference type="EMBL" id="JNOM01000127">
    <property type="protein sequence ID" value="KNG86133.1"/>
    <property type="molecule type" value="Genomic_DNA"/>
</dbReference>
<reference evidence="10 11" key="1">
    <citation type="submission" date="2014-06" db="EMBL/GenBank/DDBJ databases">
        <title>The Genome of the Aflatoxigenic Filamentous Fungus Aspergillus nomius.</title>
        <authorList>
            <person name="Moore M.G."/>
            <person name="Shannon B.M."/>
            <person name="Brian M.M."/>
        </authorList>
    </citation>
    <scope>NUCLEOTIDE SEQUENCE [LARGE SCALE GENOMIC DNA]</scope>
    <source>
        <strain evidence="10 11">NRRL 13137</strain>
    </source>
</reference>
<dbReference type="SUPFAM" id="SSF48264">
    <property type="entry name" value="Cytochrome P450"/>
    <property type="match status" value="1"/>
</dbReference>
<evidence type="ECO:0000256" key="8">
    <source>
        <dbReference type="RuleBase" id="RU000461"/>
    </source>
</evidence>
<keyword evidence="3 7" id="KW-0479">Metal-binding</keyword>
<evidence type="ECO:0000256" key="6">
    <source>
        <dbReference type="ARBA" id="ARBA00023033"/>
    </source>
</evidence>
<dbReference type="PRINTS" id="PR00385">
    <property type="entry name" value="P450"/>
</dbReference>
<dbReference type="Proteomes" id="UP000037505">
    <property type="component" value="Unassembled WGS sequence"/>
</dbReference>
<dbReference type="GO" id="GO:0004497">
    <property type="term" value="F:monooxygenase activity"/>
    <property type="evidence" value="ECO:0007669"/>
    <property type="project" value="UniProtKB-KW"/>
</dbReference>
<dbReference type="OrthoDB" id="2789670at2759"/>
<dbReference type="Pfam" id="PF00067">
    <property type="entry name" value="p450"/>
    <property type="match status" value="1"/>
</dbReference>
<sequence>MVEPHQGNLLGIIPKPAALVLDIYTYAALGVACFIIYPLVHYYLDAKKLRRFPAASFLAPFTSLWIVSHSLRRKRYVTVYEAHRKLGPVVRLAPDLLSFSNAKACKEIYSHGAPVVKAELYSNLGNGVPSMFQIIGKAEHGKRRKLLSHVFSAKQIYDKEPRVIKLAKALCRNLEIKARGGMVATTDEYPVVDGAFDVRPWLNMFAFDVITAVFWSSPYGFLEKGNDIAPAVDLKNRVFTVHAMDAAHSNTNFIIPFAQLPRAWWNLIQVVLSHTHGAQSAKNFRSMTRYVVRHRIENPPAEPDLFTSFPLEPTEKHAHVLTSEELLSECSTMLSAGQDTTQTSLTNCLYHLCKNPSKLRKLRKVLLDSLPPESQPIASYSDLQRIPLLRAVLDESFRCSPPLGFGLPRLVTEPGMTIQGHFIPPGVVVGSPLYNIHHDESLFPDPWSFIPERWLGGSDPDYSPSAEETENLKTYVQPFSLGGRSCIGRNMAYMDLSIAIAALVMEFDWELRDPDCDIQYVEKLVTNPAALWVKAKLRPGMDIESQSKRQAAMSADLPT</sequence>
<evidence type="ECO:0000256" key="5">
    <source>
        <dbReference type="ARBA" id="ARBA00023004"/>
    </source>
</evidence>
<dbReference type="InterPro" id="IPR050121">
    <property type="entry name" value="Cytochrome_P450_monoxygenase"/>
</dbReference>
<comment type="caution">
    <text evidence="10">The sequence shown here is derived from an EMBL/GenBank/DDBJ whole genome shotgun (WGS) entry which is preliminary data.</text>
</comment>
<evidence type="ECO:0000256" key="3">
    <source>
        <dbReference type="ARBA" id="ARBA00022723"/>
    </source>
</evidence>
<dbReference type="GO" id="GO:0005506">
    <property type="term" value="F:iron ion binding"/>
    <property type="evidence" value="ECO:0007669"/>
    <property type="project" value="InterPro"/>
</dbReference>
<dbReference type="PANTHER" id="PTHR24305:SF166">
    <property type="entry name" value="CYTOCHROME P450 12A4, MITOCHONDRIAL-RELATED"/>
    <property type="match status" value="1"/>
</dbReference>
<evidence type="ECO:0000256" key="7">
    <source>
        <dbReference type="PIRSR" id="PIRSR602401-1"/>
    </source>
</evidence>
<evidence type="ECO:0000313" key="10">
    <source>
        <dbReference type="EMBL" id="KNG86133.1"/>
    </source>
</evidence>
<accession>A0A0L1J3W8</accession>
<keyword evidence="9" id="KW-0812">Transmembrane</keyword>
<feature type="transmembrane region" description="Helical" evidence="9">
    <location>
        <begin position="23"/>
        <end position="40"/>
    </location>
</feature>
<keyword evidence="5 7" id="KW-0408">Iron</keyword>
<keyword evidence="11" id="KW-1185">Reference proteome</keyword>
<evidence type="ECO:0000256" key="9">
    <source>
        <dbReference type="SAM" id="Phobius"/>
    </source>
</evidence>
<dbReference type="InterPro" id="IPR002401">
    <property type="entry name" value="Cyt_P450_E_grp-I"/>
</dbReference>
<gene>
    <name evidence="10" type="ORF">ANOM_005468</name>
</gene>
<protein>
    <recommendedName>
        <fullName evidence="12">Benzoate 4-monooxygenase cytochrome P450</fullName>
    </recommendedName>
</protein>
<dbReference type="GO" id="GO:0016705">
    <property type="term" value="F:oxidoreductase activity, acting on paired donors, with incorporation or reduction of molecular oxygen"/>
    <property type="evidence" value="ECO:0007669"/>
    <property type="project" value="InterPro"/>
</dbReference>
<evidence type="ECO:0000256" key="4">
    <source>
        <dbReference type="ARBA" id="ARBA00023002"/>
    </source>
</evidence>
<evidence type="ECO:0000256" key="1">
    <source>
        <dbReference type="ARBA" id="ARBA00001971"/>
    </source>
</evidence>
<dbReference type="GO" id="GO:0020037">
    <property type="term" value="F:heme binding"/>
    <property type="evidence" value="ECO:0007669"/>
    <property type="project" value="InterPro"/>
</dbReference>
<dbReference type="InterPro" id="IPR017972">
    <property type="entry name" value="Cyt_P450_CS"/>
</dbReference>
<feature type="binding site" description="axial binding residue" evidence="7">
    <location>
        <position position="486"/>
    </location>
    <ligand>
        <name>heme</name>
        <dbReference type="ChEBI" id="CHEBI:30413"/>
    </ligand>
    <ligandPart>
        <name>Fe</name>
        <dbReference type="ChEBI" id="CHEBI:18248"/>
    </ligandPart>
</feature>
<dbReference type="Gene3D" id="1.10.630.10">
    <property type="entry name" value="Cytochrome P450"/>
    <property type="match status" value="1"/>
</dbReference>
<comment type="cofactor">
    <cofactor evidence="1 7">
        <name>heme</name>
        <dbReference type="ChEBI" id="CHEBI:30413"/>
    </cofactor>
</comment>
<comment type="similarity">
    <text evidence="2 8">Belongs to the cytochrome P450 family.</text>
</comment>
<keyword evidence="9" id="KW-1133">Transmembrane helix</keyword>
<proteinExistence type="inferred from homology"/>
<dbReference type="GeneID" id="26807272"/>
<feature type="transmembrane region" description="Helical" evidence="9">
    <location>
        <begin position="52"/>
        <end position="71"/>
    </location>
</feature>
<dbReference type="InterPro" id="IPR001128">
    <property type="entry name" value="Cyt_P450"/>
</dbReference>
<keyword evidence="7 8" id="KW-0349">Heme</keyword>
<keyword evidence="4 8" id="KW-0560">Oxidoreductase</keyword>
<dbReference type="RefSeq" id="XP_015407056.1">
    <property type="nucleotide sequence ID" value="XM_015550725.1"/>
</dbReference>
<dbReference type="PRINTS" id="PR00463">
    <property type="entry name" value="EP450I"/>
</dbReference>
<dbReference type="AlphaFoldDB" id="A0A0L1J3W8"/>
<dbReference type="PANTHER" id="PTHR24305">
    <property type="entry name" value="CYTOCHROME P450"/>
    <property type="match status" value="1"/>
</dbReference>
<keyword evidence="6 8" id="KW-0503">Monooxygenase</keyword>
<evidence type="ECO:0008006" key="12">
    <source>
        <dbReference type="Google" id="ProtNLM"/>
    </source>
</evidence>
<organism evidence="10 11">
    <name type="scientific">Aspergillus nomiae NRRL (strain ATCC 15546 / NRRL 13137 / CBS 260.88 / M93)</name>
    <dbReference type="NCBI Taxonomy" id="1509407"/>
    <lineage>
        <taxon>Eukaryota</taxon>
        <taxon>Fungi</taxon>
        <taxon>Dikarya</taxon>
        <taxon>Ascomycota</taxon>
        <taxon>Pezizomycotina</taxon>
        <taxon>Eurotiomycetes</taxon>
        <taxon>Eurotiomycetidae</taxon>
        <taxon>Eurotiales</taxon>
        <taxon>Aspergillaceae</taxon>
        <taxon>Aspergillus</taxon>
        <taxon>Aspergillus subgen. Circumdati</taxon>
    </lineage>
</organism>
<dbReference type="InterPro" id="IPR036396">
    <property type="entry name" value="Cyt_P450_sf"/>
</dbReference>
<evidence type="ECO:0000256" key="2">
    <source>
        <dbReference type="ARBA" id="ARBA00010617"/>
    </source>
</evidence>
<evidence type="ECO:0000313" key="11">
    <source>
        <dbReference type="Proteomes" id="UP000037505"/>
    </source>
</evidence>
<keyword evidence="9" id="KW-0472">Membrane</keyword>
<name>A0A0L1J3W8_ASPN3</name>
<dbReference type="PROSITE" id="PS00086">
    <property type="entry name" value="CYTOCHROME_P450"/>
    <property type="match status" value="1"/>
</dbReference>